<dbReference type="InterPro" id="IPR001663">
    <property type="entry name" value="Rng_hydr_dOase-A"/>
</dbReference>
<protein>
    <submittedName>
        <fullName evidence="8">Iron-sulfur protein</fullName>
    </submittedName>
</protein>
<dbReference type="PROSITE" id="PS51296">
    <property type="entry name" value="RIESKE"/>
    <property type="match status" value="1"/>
</dbReference>
<dbReference type="STRING" id="1117702.AQZ52_00300"/>
<keyword evidence="4" id="KW-0560">Oxidoreductase</keyword>
<keyword evidence="2" id="KW-0001">2Fe-2S</keyword>
<evidence type="ECO:0000256" key="4">
    <source>
        <dbReference type="ARBA" id="ARBA00023002"/>
    </source>
</evidence>
<feature type="domain" description="Rieske" evidence="7">
    <location>
        <begin position="54"/>
        <end position="163"/>
    </location>
</feature>
<reference evidence="8 9" key="1">
    <citation type="submission" date="2015-10" db="EMBL/GenBank/DDBJ databases">
        <title>Draft genome sequence of Novosphingobium fuchskuhlense DSM 25065 isolated from a surface water sample of the southwest basin of Lake Grosse Fuchskuhle.</title>
        <authorList>
            <person name="Ruckert C."/>
            <person name="Winkler A."/>
            <person name="Glaeser J."/>
            <person name="Grossart H.-P."/>
            <person name="Kalinowski J."/>
            <person name="Glaeser S."/>
        </authorList>
    </citation>
    <scope>NUCLEOTIDE SEQUENCE [LARGE SCALE GENOMIC DNA]</scope>
    <source>
        <strain evidence="8 9">FNE08-7</strain>
    </source>
</reference>
<evidence type="ECO:0000256" key="5">
    <source>
        <dbReference type="ARBA" id="ARBA00023004"/>
    </source>
</evidence>
<dbReference type="InterPro" id="IPR015879">
    <property type="entry name" value="Ring_hydroxy_dOase_asu_C_dom"/>
</dbReference>
<proteinExistence type="predicted"/>
<comment type="caution">
    <text evidence="8">The sequence shown here is derived from an EMBL/GenBank/DDBJ whole genome shotgun (WGS) entry which is preliminary data.</text>
</comment>
<dbReference type="PANTHER" id="PTHR43756">
    <property type="entry name" value="CHOLINE MONOOXYGENASE, CHLOROPLASTIC"/>
    <property type="match status" value="1"/>
</dbReference>
<evidence type="ECO:0000256" key="1">
    <source>
        <dbReference type="ARBA" id="ARBA00001962"/>
    </source>
</evidence>
<keyword evidence="3" id="KW-0479">Metal-binding</keyword>
<dbReference type="GO" id="GO:0016491">
    <property type="term" value="F:oxidoreductase activity"/>
    <property type="evidence" value="ECO:0007669"/>
    <property type="project" value="UniProtKB-KW"/>
</dbReference>
<dbReference type="SUPFAM" id="SSF55961">
    <property type="entry name" value="Bet v1-like"/>
    <property type="match status" value="1"/>
</dbReference>
<dbReference type="OrthoDB" id="7458380at2"/>
<keyword evidence="9" id="KW-1185">Reference proteome</keyword>
<dbReference type="PRINTS" id="PR00090">
    <property type="entry name" value="RNGDIOXGNASE"/>
</dbReference>
<comment type="cofactor">
    <cofactor evidence="1">
        <name>Fe cation</name>
        <dbReference type="ChEBI" id="CHEBI:24875"/>
    </cofactor>
</comment>
<dbReference type="GO" id="GO:0051537">
    <property type="term" value="F:2 iron, 2 sulfur cluster binding"/>
    <property type="evidence" value="ECO:0007669"/>
    <property type="project" value="UniProtKB-KW"/>
</dbReference>
<dbReference type="SUPFAM" id="SSF50022">
    <property type="entry name" value="ISP domain"/>
    <property type="match status" value="1"/>
</dbReference>
<dbReference type="Gene3D" id="2.102.10.10">
    <property type="entry name" value="Rieske [2Fe-2S] iron-sulphur domain"/>
    <property type="match status" value="1"/>
</dbReference>
<gene>
    <name evidence="8" type="ORF">AQZ52_00300</name>
</gene>
<dbReference type="Proteomes" id="UP000058012">
    <property type="component" value="Unassembled WGS sequence"/>
</dbReference>
<dbReference type="EMBL" id="LLZS01000001">
    <property type="protein sequence ID" value="KUR73464.1"/>
    <property type="molecule type" value="Genomic_DNA"/>
</dbReference>
<dbReference type="InterPro" id="IPR017941">
    <property type="entry name" value="Rieske_2Fe-2S"/>
</dbReference>
<organism evidence="8 9">
    <name type="scientific">Novosphingobium fuchskuhlense</name>
    <dbReference type="NCBI Taxonomy" id="1117702"/>
    <lineage>
        <taxon>Bacteria</taxon>
        <taxon>Pseudomonadati</taxon>
        <taxon>Pseudomonadota</taxon>
        <taxon>Alphaproteobacteria</taxon>
        <taxon>Sphingomonadales</taxon>
        <taxon>Sphingomonadaceae</taxon>
        <taxon>Novosphingobium</taxon>
    </lineage>
</organism>
<dbReference type="Gene3D" id="3.90.380.10">
    <property type="entry name" value="Naphthalene 1,2-dioxygenase Alpha Subunit, Chain A, domain 1"/>
    <property type="match status" value="1"/>
</dbReference>
<dbReference type="CDD" id="cd03469">
    <property type="entry name" value="Rieske_RO_Alpha_N"/>
    <property type="match status" value="1"/>
</dbReference>
<name>A0A117UZ00_9SPHN</name>
<dbReference type="GO" id="GO:0005506">
    <property type="term" value="F:iron ion binding"/>
    <property type="evidence" value="ECO:0007669"/>
    <property type="project" value="InterPro"/>
</dbReference>
<evidence type="ECO:0000256" key="2">
    <source>
        <dbReference type="ARBA" id="ARBA00022714"/>
    </source>
</evidence>
<evidence type="ECO:0000313" key="8">
    <source>
        <dbReference type="EMBL" id="KUR73464.1"/>
    </source>
</evidence>
<dbReference type="CDD" id="cd08882">
    <property type="entry name" value="RHO_alpha_C_MupW-like"/>
    <property type="match status" value="1"/>
</dbReference>
<evidence type="ECO:0000256" key="6">
    <source>
        <dbReference type="ARBA" id="ARBA00023014"/>
    </source>
</evidence>
<dbReference type="Pfam" id="PF00848">
    <property type="entry name" value="Ring_hydroxyl_A"/>
    <property type="match status" value="1"/>
</dbReference>
<accession>A0A117UZ00</accession>
<sequence length="447" mass="51596">MTTQAELARARATSLADISPLADPPLGNAPITPDRYFSKEWADREWDRIWTRTWQIAGTQAQIPNAGDWLTADFGPETIVCVRGDDGQVRAFYNVCQHRAMPVVTGEQGHSKRLVCPYHGWSYDLTGKLKVVPDEADFVQGSPCGKLNLVEVKCETWAGFVWINMDKDAAPLRQFMGPIADQIDTYPMDAMVRTHWVTIEGNFNWKLVQDNFNESYHVPFVHPQTKFVMEYGYNHCQFDLYPEGHARMFMPGAGPTKQLRGGEAETLEMLREELEFWDLDPEQFRGGKTGEIRKALQQAKRAKGAEKGFDFSTYHDDQLTDHWHYTIFPNLSFSLKPDGNIWLRARPHETEPEKCYFDMWYMTLFPAGTTRYYSQSMSEWVDVSVPAPHVQGKWGEVSAGPGIDQDVSVWEAQQRGLHSRGYKRDYLAWQERRVRYFHENLEKWMAD</sequence>
<evidence type="ECO:0000259" key="7">
    <source>
        <dbReference type="PROSITE" id="PS51296"/>
    </source>
</evidence>
<evidence type="ECO:0000313" key="9">
    <source>
        <dbReference type="Proteomes" id="UP000058012"/>
    </source>
</evidence>
<dbReference type="AlphaFoldDB" id="A0A117UZ00"/>
<keyword evidence="5" id="KW-0408">Iron</keyword>
<keyword evidence="6" id="KW-0411">Iron-sulfur</keyword>
<evidence type="ECO:0000256" key="3">
    <source>
        <dbReference type="ARBA" id="ARBA00022723"/>
    </source>
</evidence>
<dbReference type="Pfam" id="PF00355">
    <property type="entry name" value="Rieske"/>
    <property type="match status" value="1"/>
</dbReference>
<dbReference type="PANTHER" id="PTHR43756:SF5">
    <property type="entry name" value="CHOLINE MONOOXYGENASE, CHLOROPLASTIC"/>
    <property type="match status" value="1"/>
</dbReference>
<dbReference type="RefSeq" id="WP_067905981.1">
    <property type="nucleotide sequence ID" value="NZ_KQ954244.1"/>
</dbReference>
<dbReference type="InterPro" id="IPR036922">
    <property type="entry name" value="Rieske_2Fe-2S_sf"/>
</dbReference>